<evidence type="ECO:0000313" key="2">
    <source>
        <dbReference type="Proteomes" id="UP000284277"/>
    </source>
</evidence>
<dbReference type="AlphaFoldDB" id="A0A419STT1"/>
<evidence type="ECO:0000313" key="1">
    <source>
        <dbReference type="EMBL" id="RKD28572.1"/>
    </source>
</evidence>
<keyword evidence="2" id="KW-1185">Reference proteome</keyword>
<name>A0A419STT1_9FIRM</name>
<accession>A0A419STT1</accession>
<sequence>MYRKQLFFFSACFILILTGCTQRNYIKEVPPQTSSTESQASSIVIRDYSEKPVTHPGITTSIKSYKDKNISIQYPAISNLKDKNKEEKINQLLKENALSLIHINSIDPIKDTVIIDAEIISADSKRITAVYTGTFYAEGAAHPLNFFYTNTVDLEQVKDLGLTDYADPETLAKYVLSDQVNFYNASPELTEALMEARTQMDLNSYVKIFQEADFPIKTKMPDGTPAFPDSFSYVDKGNIIFSIPVPHALGDFALVSYTPETK</sequence>
<dbReference type="Gene3D" id="3.30.565.40">
    <property type="entry name" value="Fervidobacterium nodosum Rt17-B1 like"/>
    <property type="match status" value="1"/>
</dbReference>
<reference evidence="1 2" key="1">
    <citation type="submission" date="2016-08" db="EMBL/GenBank/DDBJ databases">
        <title>A new outlook on sporulation: Clostridium algidixylanolyticum.</title>
        <authorList>
            <person name="Poppleton D.I."/>
            <person name="Gribaldo S."/>
        </authorList>
    </citation>
    <scope>NUCLEOTIDE SEQUENCE [LARGE SCALE GENOMIC DNA]</scope>
    <source>
        <strain evidence="1 2">SPL73</strain>
    </source>
</reference>
<proteinExistence type="predicted"/>
<organism evidence="1 2">
    <name type="scientific">Lacrimispora algidixylanolytica</name>
    <dbReference type="NCBI Taxonomy" id="94868"/>
    <lineage>
        <taxon>Bacteria</taxon>
        <taxon>Bacillati</taxon>
        <taxon>Bacillota</taxon>
        <taxon>Clostridia</taxon>
        <taxon>Lachnospirales</taxon>
        <taxon>Lachnospiraceae</taxon>
        <taxon>Lacrimispora</taxon>
    </lineage>
</organism>
<dbReference type="Proteomes" id="UP000284277">
    <property type="component" value="Unassembled WGS sequence"/>
</dbReference>
<comment type="caution">
    <text evidence="1">The sequence shown here is derived from an EMBL/GenBank/DDBJ whole genome shotgun (WGS) entry which is preliminary data.</text>
</comment>
<dbReference type="RefSeq" id="WP_120198534.1">
    <property type="nucleotide sequence ID" value="NZ_MCIA01000034.1"/>
</dbReference>
<gene>
    <name evidence="1" type="ORF">BET01_10140</name>
</gene>
<protein>
    <recommendedName>
        <fullName evidence="3">DUF4163 domain-containing protein</fullName>
    </recommendedName>
</protein>
<dbReference type="EMBL" id="MCIA01000034">
    <property type="protein sequence ID" value="RKD28572.1"/>
    <property type="molecule type" value="Genomic_DNA"/>
</dbReference>
<evidence type="ECO:0008006" key="3">
    <source>
        <dbReference type="Google" id="ProtNLM"/>
    </source>
</evidence>
<dbReference type="OrthoDB" id="2067190at2"/>
<dbReference type="PROSITE" id="PS51257">
    <property type="entry name" value="PROKAR_LIPOPROTEIN"/>
    <property type="match status" value="1"/>
</dbReference>